<evidence type="ECO:0000313" key="4">
    <source>
        <dbReference type="EMBL" id="CAB9519144.1"/>
    </source>
</evidence>
<feature type="region of interest" description="Disordered" evidence="3">
    <location>
        <begin position="34"/>
        <end position="62"/>
    </location>
</feature>
<dbReference type="Proteomes" id="UP001153069">
    <property type="component" value="Unassembled WGS sequence"/>
</dbReference>
<accession>A0A9N8EF93</accession>
<comment type="caution">
    <text evidence="4">The sequence shown here is derived from an EMBL/GenBank/DDBJ whole genome shotgun (WGS) entry which is preliminary data.</text>
</comment>
<feature type="compositionally biased region" description="Low complexity" evidence="3">
    <location>
        <begin position="50"/>
        <end position="59"/>
    </location>
</feature>
<dbReference type="GO" id="GO:0005840">
    <property type="term" value="C:ribosome"/>
    <property type="evidence" value="ECO:0007669"/>
    <property type="project" value="UniProtKB-KW"/>
</dbReference>
<evidence type="ECO:0000256" key="1">
    <source>
        <dbReference type="ARBA" id="ARBA00022980"/>
    </source>
</evidence>
<dbReference type="InterPro" id="IPR001648">
    <property type="entry name" value="Ribosomal_bS18"/>
</dbReference>
<sequence>MEKSFGRDKETGFTQNFTKSEFFESFQKYMDDQRNTAVSEEDFPVHNDSTSKSSSSKPSGVLLDDKEIHMQGNTDDSAEDPDNQDFCLKWLTSRAKWEVSKKTSPAGQIMHRVRTRLGARDHQCKIAKLIKRAGNLGLIPQSVNLLRKTMAIYESGIHAMKPWEEELQRSGLIITPKEIKNEKSEW</sequence>
<protein>
    <submittedName>
        <fullName evidence="4">Uncharacterized protein</fullName>
    </submittedName>
</protein>
<keyword evidence="1" id="KW-0689">Ribosomal protein</keyword>
<name>A0A9N8EF93_9STRA</name>
<dbReference type="GO" id="GO:1990904">
    <property type="term" value="C:ribonucleoprotein complex"/>
    <property type="evidence" value="ECO:0007669"/>
    <property type="project" value="UniProtKB-KW"/>
</dbReference>
<dbReference type="Pfam" id="PF01084">
    <property type="entry name" value="Ribosomal_S18"/>
    <property type="match status" value="1"/>
</dbReference>
<dbReference type="EMBL" id="CAICTM010000990">
    <property type="protein sequence ID" value="CAB9519144.1"/>
    <property type="molecule type" value="Genomic_DNA"/>
</dbReference>
<dbReference type="InterPro" id="IPR036870">
    <property type="entry name" value="Ribosomal_bS18_sf"/>
</dbReference>
<organism evidence="4 5">
    <name type="scientific">Seminavis robusta</name>
    <dbReference type="NCBI Taxonomy" id="568900"/>
    <lineage>
        <taxon>Eukaryota</taxon>
        <taxon>Sar</taxon>
        <taxon>Stramenopiles</taxon>
        <taxon>Ochrophyta</taxon>
        <taxon>Bacillariophyta</taxon>
        <taxon>Bacillariophyceae</taxon>
        <taxon>Bacillariophycidae</taxon>
        <taxon>Naviculales</taxon>
        <taxon>Naviculaceae</taxon>
        <taxon>Seminavis</taxon>
    </lineage>
</organism>
<dbReference type="GO" id="GO:0006412">
    <property type="term" value="P:translation"/>
    <property type="evidence" value="ECO:0007669"/>
    <property type="project" value="InterPro"/>
</dbReference>
<evidence type="ECO:0000256" key="3">
    <source>
        <dbReference type="SAM" id="MobiDB-lite"/>
    </source>
</evidence>
<keyword evidence="5" id="KW-1185">Reference proteome</keyword>
<evidence type="ECO:0000313" key="5">
    <source>
        <dbReference type="Proteomes" id="UP001153069"/>
    </source>
</evidence>
<dbReference type="Gene3D" id="4.10.640.10">
    <property type="entry name" value="Ribosomal protein S18"/>
    <property type="match status" value="1"/>
</dbReference>
<dbReference type="SUPFAM" id="SSF46911">
    <property type="entry name" value="Ribosomal protein S18"/>
    <property type="match status" value="1"/>
</dbReference>
<keyword evidence="2" id="KW-0687">Ribonucleoprotein</keyword>
<gene>
    <name evidence="4" type="ORF">SEMRO_992_G228820.1</name>
</gene>
<proteinExistence type="predicted"/>
<reference evidence="4" key="1">
    <citation type="submission" date="2020-06" db="EMBL/GenBank/DDBJ databases">
        <authorList>
            <consortium name="Plant Systems Biology data submission"/>
        </authorList>
    </citation>
    <scope>NUCLEOTIDE SEQUENCE</scope>
    <source>
        <strain evidence="4">D6</strain>
    </source>
</reference>
<dbReference type="OrthoDB" id="21463at2759"/>
<evidence type="ECO:0000256" key="2">
    <source>
        <dbReference type="ARBA" id="ARBA00023274"/>
    </source>
</evidence>
<dbReference type="AlphaFoldDB" id="A0A9N8EF93"/>
<dbReference type="GO" id="GO:0003735">
    <property type="term" value="F:structural constituent of ribosome"/>
    <property type="evidence" value="ECO:0007669"/>
    <property type="project" value="InterPro"/>
</dbReference>